<feature type="domain" description="Pyrrolo-quinoline quinone repeat" evidence="3">
    <location>
        <begin position="385"/>
        <end position="556"/>
    </location>
</feature>
<feature type="compositionally biased region" description="Basic and acidic residues" evidence="1">
    <location>
        <begin position="31"/>
        <end position="59"/>
    </location>
</feature>
<evidence type="ECO:0000313" key="4">
    <source>
        <dbReference type="EMBL" id="RXR20488.1"/>
    </source>
</evidence>
<dbReference type="InterPro" id="IPR015943">
    <property type="entry name" value="WD40/YVTN_repeat-like_dom_sf"/>
</dbReference>
<feature type="region of interest" description="Disordered" evidence="1">
    <location>
        <begin position="31"/>
        <end position="77"/>
    </location>
</feature>
<organism evidence="4 5">
    <name type="scientific">Flavobacterium amnicola</name>
    <dbReference type="NCBI Taxonomy" id="2506422"/>
    <lineage>
        <taxon>Bacteria</taxon>
        <taxon>Pseudomonadati</taxon>
        <taxon>Bacteroidota</taxon>
        <taxon>Flavobacteriia</taxon>
        <taxon>Flavobacteriales</taxon>
        <taxon>Flavobacteriaceae</taxon>
        <taxon>Flavobacterium</taxon>
    </lineage>
</organism>
<dbReference type="EMBL" id="SBKO01000001">
    <property type="protein sequence ID" value="RXR20488.1"/>
    <property type="molecule type" value="Genomic_DNA"/>
</dbReference>
<evidence type="ECO:0000256" key="2">
    <source>
        <dbReference type="SAM" id="SignalP"/>
    </source>
</evidence>
<feature type="signal peptide" evidence="2">
    <location>
        <begin position="1"/>
        <end position="21"/>
    </location>
</feature>
<gene>
    <name evidence="4" type="ORF">EQG63_00730</name>
</gene>
<protein>
    <recommendedName>
        <fullName evidence="3">Pyrrolo-quinoline quinone repeat domain-containing protein</fullName>
    </recommendedName>
</protein>
<sequence>MKKVSILMVTLCLFGSFSASAQFSKLLDKAKEKLSSKNKTERVEKTEKTEKTEKVEKTETTSAPAPKKPSGKGSKKSGSFATVWESEFGNKADFLALSAPDGSYIVGTDNNSASVLDGKGNLIWNGDYKKITTNGTNKCEYQYVIWKDKGGYLFLFDEKKMGTDRVAVIDIVSGKELWSSEQFQNLLPKGTKSEDSVDQGELETVKYIYELDAFLISQKASVVLVKANTGEKIWETNRFKGGVGKYIYDAKRNEIVMINFKPTALGALFAGFKNQLVKLNAANGEILWDATFLGTIEKELVTRRAIVDLWIKGDKIFMYLNGLQVYNINNGQKLWEAIYENDMDGGKGMFSNTKLKKYYRTIADPIFIDNSVYIVMLGTRDRTKYVEKHDVESGKLLWASEKITGAFSMPNVYKAGNKVLLQVGGKVQVQEYRNETRTNPYGGGTYKVQVPYVYWDYKAQKNGVLAIDDATGKTTWRSEKFDKRITDLIIHENQKVFVGDGDQFYGYDIASGNQLFDVKHNDAGVGKADDVIDFEDKVVVLSEKGLASYFKKDGSRAFATDKIRGVDFYYKIGDNYFLRDQRGGKNIIYGIDMTNGETKGSVQSKGKGGSPVYGDGIDITSDGEFVFAFKGKKVEKIKINN</sequence>
<dbReference type="InterPro" id="IPR011047">
    <property type="entry name" value="Quinoprotein_ADH-like_sf"/>
</dbReference>
<accession>A0A4Q1K450</accession>
<dbReference type="Gene3D" id="2.130.10.10">
    <property type="entry name" value="YVTN repeat-like/Quinoprotein amine dehydrogenase"/>
    <property type="match status" value="2"/>
</dbReference>
<name>A0A4Q1K450_9FLAO</name>
<evidence type="ECO:0000256" key="1">
    <source>
        <dbReference type="SAM" id="MobiDB-lite"/>
    </source>
</evidence>
<dbReference type="Pfam" id="PF13360">
    <property type="entry name" value="PQQ_2"/>
    <property type="match status" value="2"/>
</dbReference>
<reference evidence="5" key="1">
    <citation type="submission" date="2019-01" db="EMBL/GenBank/DDBJ databases">
        <title>Cytophagaceae bacterium strain CAR-16.</title>
        <authorList>
            <person name="Chen W.-M."/>
        </authorList>
    </citation>
    <scope>NUCLEOTIDE SEQUENCE [LARGE SCALE GENOMIC DNA]</scope>
    <source>
        <strain evidence="5">LLJ-11</strain>
    </source>
</reference>
<dbReference type="SUPFAM" id="SSF50998">
    <property type="entry name" value="Quinoprotein alcohol dehydrogenase-like"/>
    <property type="match status" value="2"/>
</dbReference>
<feature type="domain" description="Pyrrolo-quinoline quinone repeat" evidence="3">
    <location>
        <begin position="219"/>
        <end position="336"/>
    </location>
</feature>
<comment type="caution">
    <text evidence="4">The sequence shown here is derived from an EMBL/GenBank/DDBJ whole genome shotgun (WGS) entry which is preliminary data.</text>
</comment>
<dbReference type="RefSeq" id="WP_129433282.1">
    <property type="nucleotide sequence ID" value="NZ_SBKO01000001.1"/>
</dbReference>
<dbReference type="PANTHER" id="PTHR34512:SF30">
    <property type="entry name" value="OUTER MEMBRANE PROTEIN ASSEMBLY FACTOR BAMB"/>
    <property type="match status" value="1"/>
</dbReference>
<dbReference type="Gene3D" id="2.140.10.10">
    <property type="entry name" value="Quinoprotein alcohol dehydrogenase-like superfamily"/>
    <property type="match status" value="1"/>
</dbReference>
<dbReference type="PANTHER" id="PTHR34512">
    <property type="entry name" value="CELL SURFACE PROTEIN"/>
    <property type="match status" value="1"/>
</dbReference>
<evidence type="ECO:0000313" key="5">
    <source>
        <dbReference type="Proteomes" id="UP000290283"/>
    </source>
</evidence>
<keyword evidence="2" id="KW-0732">Signal</keyword>
<proteinExistence type="predicted"/>
<dbReference type="Proteomes" id="UP000290283">
    <property type="component" value="Unassembled WGS sequence"/>
</dbReference>
<dbReference type="OrthoDB" id="725093at2"/>
<feature type="chain" id="PRO_5020446587" description="Pyrrolo-quinoline quinone repeat domain-containing protein" evidence="2">
    <location>
        <begin position="22"/>
        <end position="641"/>
    </location>
</feature>
<dbReference type="InterPro" id="IPR002372">
    <property type="entry name" value="PQQ_rpt_dom"/>
</dbReference>
<evidence type="ECO:0000259" key="3">
    <source>
        <dbReference type="Pfam" id="PF13360"/>
    </source>
</evidence>
<dbReference type="AlphaFoldDB" id="A0A4Q1K450"/>
<keyword evidence="5" id="KW-1185">Reference proteome</keyword>